<evidence type="ECO:0000256" key="2">
    <source>
        <dbReference type="SAM" id="SignalP"/>
    </source>
</evidence>
<dbReference type="AlphaFoldDB" id="A0A8J3Y3J7"/>
<proteinExistence type="predicted"/>
<keyword evidence="1" id="KW-0472">Membrane</keyword>
<feature type="chain" id="PRO_5035252233" evidence="2">
    <location>
        <begin position="28"/>
        <end position="84"/>
    </location>
</feature>
<name>A0A8J3Y3J7_9ACTN</name>
<organism evidence="3 4">
    <name type="scientific">Spirilliplanes yamanashiensis</name>
    <dbReference type="NCBI Taxonomy" id="42233"/>
    <lineage>
        <taxon>Bacteria</taxon>
        <taxon>Bacillati</taxon>
        <taxon>Actinomycetota</taxon>
        <taxon>Actinomycetes</taxon>
        <taxon>Micromonosporales</taxon>
        <taxon>Micromonosporaceae</taxon>
        <taxon>Spirilliplanes</taxon>
    </lineage>
</organism>
<comment type="caution">
    <text evidence="3">The sequence shown here is derived from an EMBL/GenBank/DDBJ whole genome shotgun (WGS) entry which is preliminary data.</text>
</comment>
<keyword evidence="2" id="KW-0732">Signal</keyword>
<feature type="transmembrane region" description="Helical" evidence="1">
    <location>
        <begin position="51"/>
        <end position="71"/>
    </location>
</feature>
<keyword evidence="1" id="KW-0812">Transmembrane</keyword>
<gene>
    <name evidence="3" type="ORF">Sya03_03880</name>
</gene>
<protein>
    <submittedName>
        <fullName evidence="3">Uncharacterized protein</fullName>
    </submittedName>
</protein>
<evidence type="ECO:0000313" key="3">
    <source>
        <dbReference type="EMBL" id="GIJ01036.1"/>
    </source>
</evidence>
<keyword evidence="4" id="KW-1185">Reference proteome</keyword>
<accession>A0A8J3Y3J7</accession>
<reference evidence="3" key="1">
    <citation type="submission" date="2021-01" db="EMBL/GenBank/DDBJ databases">
        <title>Whole genome shotgun sequence of Spirilliplanes yamanashiensis NBRC 15828.</title>
        <authorList>
            <person name="Komaki H."/>
            <person name="Tamura T."/>
        </authorList>
    </citation>
    <scope>NUCLEOTIDE SEQUENCE</scope>
    <source>
        <strain evidence="3">NBRC 15828</strain>
    </source>
</reference>
<feature type="signal peptide" evidence="2">
    <location>
        <begin position="1"/>
        <end position="27"/>
    </location>
</feature>
<dbReference type="Proteomes" id="UP000652013">
    <property type="component" value="Unassembled WGS sequence"/>
</dbReference>
<keyword evidence="1" id="KW-1133">Transmembrane helix</keyword>
<dbReference type="EMBL" id="BOOY01000002">
    <property type="protein sequence ID" value="GIJ01036.1"/>
    <property type="molecule type" value="Genomic_DNA"/>
</dbReference>
<evidence type="ECO:0000313" key="4">
    <source>
        <dbReference type="Proteomes" id="UP000652013"/>
    </source>
</evidence>
<evidence type="ECO:0000256" key="1">
    <source>
        <dbReference type="SAM" id="Phobius"/>
    </source>
</evidence>
<sequence length="84" mass="8970">MLTWWARICAVATTTMLAVFVPVAAWAADNELVLEAARGRGRRGGGSFLFIGGALCCLLVVGGIVLAVVLVSRNRRRKGPHDHP</sequence>